<dbReference type="RefSeq" id="WP_373970540.1">
    <property type="nucleotide sequence ID" value="NZ_JBHDLJ010000001.1"/>
</dbReference>
<keyword evidence="4" id="KW-0234">DNA repair</keyword>
<dbReference type="CDD" id="cd03586">
    <property type="entry name" value="PolY_Pol_IV_kappa"/>
    <property type="match status" value="1"/>
</dbReference>
<dbReference type="PANTHER" id="PTHR11076:SF33">
    <property type="entry name" value="DNA POLYMERASE KAPPA"/>
    <property type="match status" value="1"/>
</dbReference>
<evidence type="ECO:0000259" key="6">
    <source>
        <dbReference type="PROSITE" id="PS50173"/>
    </source>
</evidence>
<dbReference type="PANTHER" id="PTHR11076">
    <property type="entry name" value="DNA REPAIR POLYMERASE UMUC / TRANSFERASE FAMILY MEMBER"/>
    <property type="match status" value="1"/>
</dbReference>
<keyword evidence="4 7" id="KW-0548">Nucleotidyltransferase</keyword>
<keyword evidence="4" id="KW-0515">Mutator protein</keyword>
<dbReference type="HAMAP" id="MF_01113">
    <property type="entry name" value="DNApol_IV"/>
    <property type="match status" value="1"/>
</dbReference>
<keyword evidence="4 7" id="KW-0808">Transferase</keyword>
<evidence type="ECO:0000256" key="3">
    <source>
        <dbReference type="ARBA" id="ARBA00049244"/>
    </source>
</evidence>
<dbReference type="Pfam" id="PF11799">
    <property type="entry name" value="IMS_C"/>
    <property type="match status" value="1"/>
</dbReference>
<comment type="subcellular location">
    <subcellularLocation>
        <location evidence="4">Cytoplasm</location>
    </subcellularLocation>
</comment>
<dbReference type="Pfam" id="PF00817">
    <property type="entry name" value="IMS"/>
    <property type="match status" value="1"/>
</dbReference>
<dbReference type="Gene3D" id="3.40.1170.60">
    <property type="match status" value="1"/>
</dbReference>
<accession>A0ABV4UIP0</accession>
<evidence type="ECO:0000256" key="5">
    <source>
        <dbReference type="SAM" id="MobiDB-lite"/>
    </source>
</evidence>
<keyword evidence="4" id="KW-0235">DNA replication</keyword>
<organism evidence="7 8">
    <name type="scientific">Arthrobacter halodurans</name>
    <dbReference type="NCBI Taxonomy" id="516699"/>
    <lineage>
        <taxon>Bacteria</taxon>
        <taxon>Bacillati</taxon>
        <taxon>Actinomycetota</taxon>
        <taxon>Actinomycetes</taxon>
        <taxon>Micrococcales</taxon>
        <taxon>Micrococcaceae</taxon>
        <taxon>Arthrobacter</taxon>
    </lineage>
</organism>
<gene>
    <name evidence="4 7" type="primary">dinB</name>
    <name evidence="7" type="ORF">ACETWP_02185</name>
</gene>
<comment type="function">
    <text evidence="2 4">Poorly processive, error-prone DNA polymerase involved in untargeted mutagenesis. Copies undamaged DNA at stalled replication forks, which arise in vivo from mismatched or misaligned primer ends. These misaligned primers can be extended by PolIV. Exhibits no 3'-5' exonuclease (proofreading) activity. May be involved in translesional synthesis, in conjunction with the beta clamp from PolIII.</text>
</comment>
<comment type="caution">
    <text evidence="7">The sequence shown here is derived from an EMBL/GenBank/DDBJ whole genome shotgun (WGS) entry which is preliminary data.</text>
</comment>
<dbReference type="Gene3D" id="3.30.70.270">
    <property type="match status" value="1"/>
</dbReference>
<feature type="region of interest" description="Disordered" evidence="5">
    <location>
        <begin position="380"/>
        <end position="402"/>
    </location>
</feature>
<dbReference type="PROSITE" id="PS50173">
    <property type="entry name" value="UMUC"/>
    <property type="match status" value="1"/>
</dbReference>
<comment type="similarity">
    <text evidence="1 4">Belongs to the DNA polymerase type-Y family.</text>
</comment>
<dbReference type="InterPro" id="IPR017961">
    <property type="entry name" value="DNA_pol_Y-fam_little_finger"/>
</dbReference>
<feature type="active site" evidence="4">
    <location>
        <position position="109"/>
    </location>
</feature>
<dbReference type="EMBL" id="JBHDLJ010000001">
    <property type="protein sequence ID" value="MFB0833385.1"/>
    <property type="molecule type" value="Genomic_DNA"/>
</dbReference>
<dbReference type="GO" id="GO:0003887">
    <property type="term" value="F:DNA-directed DNA polymerase activity"/>
    <property type="evidence" value="ECO:0007669"/>
    <property type="project" value="UniProtKB-EC"/>
</dbReference>
<dbReference type="InterPro" id="IPR050116">
    <property type="entry name" value="DNA_polymerase-Y"/>
</dbReference>
<feature type="site" description="Substrate discrimination" evidence="4">
    <location>
        <position position="19"/>
    </location>
</feature>
<keyword evidence="4" id="KW-0239">DNA-directed DNA polymerase</keyword>
<evidence type="ECO:0000256" key="2">
    <source>
        <dbReference type="ARBA" id="ARBA00025589"/>
    </source>
</evidence>
<comment type="subunit">
    <text evidence="4">Monomer.</text>
</comment>
<dbReference type="InterPro" id="IPR001126">
    <property type="entry name" value="UmuC"/>
</dbReference>
<keyword evidence="8" id="KW-1185">Reference proteome</keyword>
<evidence type="ECO:0000256" key="1">
    <source>
        <dbReference type="ARBA" id="ARBA00010945"/>
    </source>
</evidence>
<evidence type="ECO:0000256" key="4">
    <source>
        <dbReference type="HAMAP-Rule" id="MF_01113"/>
    </source>
</evidence>
<name>A0ABV4UIP0_9MICC</name>
<dbReference type="NCBIfam" id="NF002677">
    <property type="entry name" value="PRK02406.1"/>
    <property type="match status" value="1"/>
</dbReference>
<protein>
    <recommendedName>
        <fullName evidence="4">DNA polymerase IV</fullName>
        <shortName evidence="4">Pol IV</shortName>
        <ecNumber evidence="4">2.7.7.7</ecNumber>
    </recommendedName>
</protein>
<dbReference type="InterPro" id="IPR036775">
    <property type="entry name" value="DNA_pol_Y-fam_lit_finger_sf"/>
</dbReference>
<dbReference type="SUPFAM" id="SSF100879">
    <property type="entry name" value="Lesion bypass DNA polymerase (Y-family), little finger domain"/>
    <property type="match status" value="1"/>
</dbReference>
<keyword evidence="4" id="KW-0238">DNA-binding</keyword>
<sequence>MSDAAAPRTVLHVDMDAFFVSVELLRRPELAGREVIVGHRGGRSVVLSASYECRRAGVRSAMPMTTAVRLAPRAVVLEPTMPAYRHYSARMMAIFRDITPVVEQVSVDEAFLDVTGSVRRLGGPLEIGALIRRRIRDELGLPASVGIARNKFVAKVASTRAKPDGLLRIAPEDTVAFLHTLPVAALWGVGAKTGEVLARAGISTVADLARTPASSLERMLGTQGTHLRALAWGMDERPVEPIREEKSIGAEETFARDSADTGHLRRELLRLAHRVAERLRAAGKETQTVALKLRYADFTTISRSRRLPQPSNSAVEIARAAEGLLDALGVRQQAVRLIGIRAEQLVPEGAGYQLTFDRSDGNWRQAEETMDKIRARFPAGAVRPASLLPPGSDRAAPQPRDG</sequence>
<dbReference type="InterPro" id="IPR022880">
    <property type="entry name" value="DNApol_IV"/>
</dbReference>
<dbReference type="InterPro" id="IPR043502">
    <property type="entry name" value="DNA/RNA_pol_sf"/>
</dbReference>
<feature type="binding site" evidence="4">
    <location>
        <position position="108"/>
    </location>
    <ligand>
        <name>Mg(2+)</name>
        <dbReference type="ChEBI" id="CHEBI:18420"/>
    </ligand>
</feature>
<dbReference type="Gene3D" id="1.10.150.20">
    <property type="entry name" value="5' to 3' exonuclease, C-terminal subdomain"/>
    <property type="match status" value="1"/>
</dbReference>
<keyword evidence="4" id="KW-0479">Metal-binding</keyword>
<dbReference type="EC" id="2.7.7.7" evidence="4"/>
<feature type="domain" description="UmuC" evidence="6">
    <location>
        <begin position="10"/>
        <end position="190"/>
    </location>
</feature>
<evidence type="ECO:0000313" key="8">
    <source>
        <dbReference type="Proteomes" id="UP001575652"/>
    </source>
</evidence>
<keyword evidence="4" id="KW-0963">Cytoplasm</keyword>
<keyword evidence="4" id="KW-0460">Magnesium</keyword>
<comment type="catalytic activity">
    <reaction evidence="3 4">
        <text>DNA(n) + a 2'-deoxyribonucleoside 5'-triphosphate = DNA(n+1) + diphosphate</text>
        <dbReference type="Rhea" id="RHEA:22508"/>
        <dbReference type="Rhea" id="RHEA-COMP:17339"/>
        <dbReference type="Rhea" id="RHEA-COMP:17340"/>
        <dbReference type="ChEBI" id="CHEBI:33019"/>
        <dbReference type="ChEBI" id="CHEBI:61560"/>
        <dbReference type="ChEBI" id="CHEBI:173112"/>
        <dbReference type="EC" id="2.7.7.7"/>
    </reaction>
</comment>
<dbReference type="SUPFAM" id="SSF56672">
    <property type="entry name" value="DNA/RNA polymerases"/>
    <property type="match status" value="1"/>
</dbReference>
<feature type="binding site" evidence="4">
    <location>
        <position position="14"/>
    </location>
    <ligand>
        <name>Mg(2+)</name>
        <dbReference type="ChEBI" id="CHEBI:18420"/>
    </ligand>
</feature>
<evidence type="ECO:0000313" key="7">
    <source>
        <dbReference type="EMBL" id="MFB0833385.1"/>
    </source>
</evidence>
<reference evidence="7 8" key="1">
    <citation type="submission" date="2024-09" db="EMBL/GenBank/DDBJ databases">
        <authorList>
            <person name="Salinas-Garcia M.A."/>
            <person name="Prieme A."/>
        </authorList>
    </citation>
    <scope>NUCLEOTIDE SEQUENCE [LARGE SCALE GENOMIC DNA]</scope>
    <source>
        <strain evidence="7 8">DSM 21081</strain>
    </source>
</reference>
<dbReference type="InterPro" id="IPR043128">
    <property type="entry name" value="Rev_trsase/Diguanyl_cyclase"/>
</dbReference>
<dbReference type="NCBIfam" id="NF003015">
    <property type="entry name" value="PRK03858.1"/>
    <property type="match status" value="1"/>
</dbReference>
<comment type="cofactor">
    <cofactor evidence="4">
        <name>Mg(2+)</name>
        <dbReference type="ChEBI" id="CHEBI:18420"/>
    </cofactor>
    <text evidence="4">Binds 2 magnesium ions per subunit.</text>
</comment>
<keyword evidence="4" id="KW-0227">DNA damage</keyword>
<proteinExistence type="inferred from homology"/>
<dbReference type="Gene3D" id="3.30.1490.100">
    <property type="entry name" value="DNA polymerase, Y-family, little finger domain"/>
    <property type="match status" value="1"/>
</dbReference>
<dbReference type="Proteomes" id="UP001575652">
    <property type="component" value="Unassembled WGS sequence"/>
</dbReference>